<name>A9AX50_HERA2</name>
<dbReference type="AlphaFoldDB" id="A9AX50"/>
<dbReference type="STRING" id="316274.Haur_2218"/>
<dbReference type="BioCyc" id="HAUR316274:GHYA-2246-MONOMER"/>
<protein>
    <submittedName>
        <fullName evidence="1">Uncharacterized protein</fullName>
    </submittedName>
</protein>
<dbReference type="Proteomes" id="UP000000787">
    <property type="component" value="Chromosome"/>
</dbReference>
<evidence type="ECO:0000313" key="2">
    <source>
        <dbReference type="Proteomes" id="UP000000787"/>
    </source>
</evidence>
<sequence length="146" mass="17020">MQMLRCVPHQRVLLATTPAQPSWRLKQTIIEYERYVRQIPNTERFAIVGMRLIPQPNRLISFRDLALRDGRFLAFDELRWAVHVVGQTLINVLAEQQVQGRLITGLHCDITACVVHPVDSAERHFVQTTRTILERCFNDAQLEQFE</sequence>
<gene>
    <name evidence="1" type="ordered locus">Haur_2218</name>
</gene>
<proteinExistence type="predicted"/>
<reference evidence="1 2" key="1">
    <citation type="journal article" date="2011" name="Stand. Genomic Sci.">
        <title>Complete genome sequence of the filamentous gliding predatory bacterium Herpetosiphon aurantiacus type strain (114-95(T)).</title>
        <authorList>
            <person name="Kiss H."/>
            <person name="Nett M."/>
            <person name="Domin N."/>
            <person name="Martin K."/>
            <person name="Maresca J.A."/>
            <person name="Copeland A."/>
            <person name="Lapidus A."/>
            <person name="Lucas S."/>
            <person name="Berry K.W."/>
            <person name="Glavina Del Rio T."/>
            <person name="Dalin E."/>
            <person name="Tice H."/>
            <person name="Pitluck S."/>
            <person name="Richardson P."/>
            <person name="Bruce D."/>
            <person name="Goodwin L."/>
            <person name="Han C."/>
            <person name="Detter J.C."/>
            <person name="Schmutz J."/>
            <person name="Brettin T."/>
            <person name="Land M."/>
            <person name="Hauser L."/>
            <person name="Kyrpides N.C."/>
            <person name="Ivanova N."/>
            <person name="Goker M."/>
            <person name="Woyke T."/>
            <person name="Klenk H.P."/>
            <person name="Bryant D.A."/>
        </authorList>
    </citation>
    <scope>NUCLEOTIDE SEQUENCE [LARGE SCALE GENOMIC DNA]</scope>
    <source>
        <strain evidence="2">ATCC 23779 / DSM 785 / 114-95</strain>
    </source>
</reference>
<dbReference type="KEGG" id="hau:Haur_2218"/>
<evidence type="ECO:0000313" key="1">
    <source>
        <dbReference type="EMBL" id="ABX04858.1"/>
    </source>
</evidence>
<dbReference type="HOGENOM" id="CLU_1774878_0_0_0"/>
<dbReference type="EMBL" id="CP000875">
    <property type="protein sequence ID" value="ABX04858.1"/>
    <property type="molecule type" value="Genomic_DNA"/>
</dbReference>
<organism evidence="1 2">
    <name type="scientific">Herpetosiphon aurantiacus (strain ATCC 23779 / DSM 785 / 114-95)</name>
    <dbReference type="NCBI Taxonomy" id="316274"/>
    <lineage>
        <taxon>Bacteria</taxon>
        <taxon>Bacillati</taxon>
        <taxon>Chloroflexota</taxon>
        <taxon>Chloroflexia</taxon>
        <taxon>Herpetosiphonales</taxon>
        <taxon>Herpetosiphonaceae</taxon>
        <taxon>Herpetosiphon</taxon>
    </lineage>
</organism>
<accession>A9AX50</accession>
<dbReference type="InParanoid" id="A9AX50"/>
<keyword evidence="2" id="KW-1185">Reference proteome</keyword>